<name>A0A5N6MHT3_9MICC</name>
<evidence type="ECO:0000313" key="3">
    <source>
        <dbReference type="Proteomes" id="UP000326852"/>
    </source>
</evidence>
<feature type="compositionally biased region" description="Basic residues" evidence="1">
    <location>
        <begin position="203"/>
        <end position="219"/>
    </location>
</feature>
<keyword evidence="3" id="KW-1185">Reference proteome</keyword>
<dbReference type="AlphaFoldDB" id="A0A5N6MHT3"/>
<reference evidence="2 3" key="1">
    <citation type="submission" date="2019-08" db="EMBL/GenBank/DDBJ databases">
        <title>Arthrobacter sp. nov., isolated from plateau pika and Tibetan wild ass.</title>
        <authorList>
            <person name="Ge Y."/>
        </authorList>
    </citation>
    <scope>NUCLEOTIDE SEQUENCE [LARGE SCALE GENOMIC DNA]</scope>
    <source>
        <strain evidence="2 3">785</strain>
    </source>
</reference>
<comment type="caution">
    <text evidence="2">The sequence shown here is derived from an EMBL/GenBank/DDBJ whole genome shotgun (WGS) entry which is preliminary data.</text>
</comment>
<gene>
    <name evidence="2" type="ORF">GD627_12110</name>
</gene>
<dbReference type="EMBL" id="VTFX01000005">
    <property type="protein sequence ID" value="KAD3515045.1"/>
    <property type="molecule type" value="Genomic_DNA"/>
</dbReference>
<feature type="region of interest" description="Disordered" evidence="1">
    <location>
        <begin position="176"/>
        <end position="219"/>
    </location>
</feature>
<proteinExistence type="predicted"/>
<protein>
    <submittedName>
        <fullName evidence="2">Uncharacterized protein</fullName>
    </submittedName>
</protein>
<evidence type="ECO:0000256" key="1">
    <source>
        <dbReference type="SAM" id="MobiDB-lite"/>
    </source>
</evidence>
<evidence type="ECO:0000313" key="2">
    <source>
        <dbReference type="EMBL" id="KAD3515045.1"/>
    </source>
</evidence>
<organism evidence="2 3">
    <name type="scientific">Arthrobacter yangruifuii</name>
    <dbReference type="NCBI Taxonomy" id="2606616"/>
    <lineage>
        <taxon>Bacteria</taxon>
        <taxon>Bacillati</taxon>
        <taxon>Actinomycetota</taxon>
        <taxon>Actinomycetes</taxon>
        <taxon>Micrococcales</taxon>
        <taxon>Micrococcaceae</taxon>
        <taxon>Arthrobacter</taxon>
    </lineage>
</organism>
<accession>A0A5N6MHT3</accession>
<feature type="compositionally biased region" description="Basic residues" evidence="1">
    <location>
        <begin position="183"/>
        <end position="195"/>
    </location>
</feature>
<dbReference type="Proteomes" id="UP000326852">
    <property type="component" value="Unassembled WGS sequence"/>
</dbReference>
<sequence length="234" mass="25503">MGCKSRGQRVQDLLRRPARRPLLFLLHNRFSAEQPHDDSPCRRRLVYPRSGSPKVCAAKGLCVQGGLRVAELSGYSKQHRSLQVLIFGIEGRPQGNVLGQRLQAGLGFRFAREDFHNSPAHDALLLGDGSRGVGDPRRRYVLSRLAEGPGGIVGFSHLGDQGDARDRRLQLLGYPERGDRLGGRRRHGGGRRCRGRGLGGRRGGGRRRRAGCGRRRRAGRSGCGNGFLGCVGGG</sequence>